<dbReference type="GO" id="GO:0008270">
    <property type="term" value="F:zinc ion binding"/>
    <property type="evidence" value="ECO:0007669"/>
    <property type="project" value="UniProtKB-KW"/>
</dbReference>
<dbReference type="InterPro" id="IPR036875">
    <property type="entry name" value="Znf_CCHC_sf"/>
</dbReference>
<evidence type="ECO:0000256" key="1">
    <source>
        <dbReference type="PROSITE-ProRule" id="PRU00047"/>
    </source>
</evidence>
<keyword evidence="1" id="KW-0863">Zinc-finger</keyword>
<dbReference type="GO" id="GO:0003824">
    <property type="term" value="F:catalytic activity"/>
    <property type="evidence" value="ECO:0007669"/>
    <property type="project" value="InterPro"/>
</dbReference>
<feature type="compositionally biased region" description="Polar residues" evidence="2">
    <location>
        <begin position="305"/>
        <end position="329"/>
    </location>
</feature>
<dbReference type="AlphaFoldDB" id="A0A8J6LF69"/>
<feature type="compositionally biased region" description="Basic and acidic residues" evidence="2">
    <location>
        <begin position="236"/>
        <end position="246"/>
    </location>
</feature>
<reference evidence="4" key="1">
    <citation type="journal article" date="2020" name="J Insects Food Feed">
        <title>The yellow mealworm (Tenebrio molitor) genome: a resource for the emerging insects as food and feed industry.</title>
        <authorList>
            <person name="Eriksson T."/>
            <person name="Andere A."/>
            <person name="Kelstrup H."/>
            <person name="Emery V."/>
            <person name="Picard C."/>
        </authorList>
    </citation>
    <scope>NUCLEOTIDE SEQUENCE</scope>
    <source>
        <strain evidence="4">Stoneville</strain>
        <tissue evidence="4">Whole head</tissue>
    </source>
</reference>
<feature type="region of interest" description="Disordered" evidence="2">
    <location>
        <begin position="235"/>
        <end position="329"/>
    </location>
</feature>
<dbReference type="InterPro" id="IPR036691">
    <property type="entry name" value="Endo/exonu/phosph_ase_sf"/>
</dbReference>
<feature type="compositionally biased region" description="Polar residues" evidence="2">
    <location>
        <begin position="258"/>
        <end position="294"/>
    </location>
</feature>
<organism evidence="4 5">
    <name type="scientific">Tenebrio molitor</name>
    <name type="common">Yellow mealworm beetle</name>
    <dbReference type="NCBI Taxonomy" id="7067"/>
    <lineage>
        <taxon>Eukaryota</taxon>
        <taxon>Metazoa</taxon>
        <taxon>Ecdysozoa</taxon>
        <taxon>Arthropoda</taxon>
        <taxon>Hexapoda</taxon>
        <taxon>Insecta</taxon>
        <taxon>Pterygota</taxon>
        <taxon>Neoptera</taxon>
        <taxon>Endopterygota</taxon>
        <taxon>Coleoptera</taxon>
        <taxon>Polyphaga</taxon>
        <taxon>Cucujiformia</taxon>
        <taxon>Tenebrionidae</taxon>
        <taxon>Tenebrio</taxon>
    </lineage>
</organism>
<accession>A0A8J6LF69</accession>
<keyword evidence="1" id="KW-0862">Zinc</keyword>
<evidence type="ECO:0000313" key="5">
    <source>
        <dbReference type="Proteomes" id="UP000719412"/>
    </source>
</evidence>
<dbReference type="SUPFAM" id="SSF56219">
    <property type="entry name" value="DNase I-like"/>
    <property type="match status" value="1"/>
</dbReference>
<dbReference type="InterPro" id="IPR005135">
    <property type="entry name" value="Endo/exonuclease/phosphatase"/>
</dbReference>
<dbReference type="Gene3D" id="4.10.60.10">
    <property type="entry name" value="Zinc finger, CCHC-type"/>
    <property type="match status" value="1"/>
</dbReference>
<dbReference type="Gene3D" id="3.60.10.10">
    <property type="entry name" value="Endonuclease/exonuclease/phosphatase"/>
    <property type="match status" value="1"/>
</dbReference>
<evidence type="ECO:0000259" key="3">
    <source>
        <dbReference type="PROSITE" id="PS50158"/>
    </source>
</evidence>
<protein>
    <recommendedName>
        <fullName evidence="3">CCHC-type domain-containing protein</fullName>
    </recommendedName>
</protein>
<dbReference type="PANTHER" id="PTHR33273">
    <property type="entry name" value="DOMAIN-CONTAINING PROTEIN, PUTATIVE-RELATED"/>
    <property type="match status" value="1"/>
</dbReference>
<dbReference type="Proteomes" id="UP000719412">
    <property type="component" value="Unassembled WGS sequence"/>
</dbReference>
<feature type="domain" description="CCHC-type" evidence="3">
    <location>
        <begin position="196"/>
        <end position="211"/>
    </location>
</feature>
<keyword evidence="1" id="KW-0479">Metal-binding</keyword>
<evidence type="ECO:0000313" key="4">
    <source>
        <dbReference type="EMBL" id="KAH0819170.1"/>
    </source>
</evidence>
<dbReference type="SUPFAM" id="SSF57756">
    <property type="entry name" value="Retrovirus zinc finger-like domains"/>
    <property type="match status" value="1"/>
</dbReference>
<proteinExistence type="predicted"/>
<sequence length="828" mass="95014">MEANNNTQKENRPNYAQIISQQPNKFPKREQAIIIDAIEDTRLTDYATSIGKVIGPKNIISISKISNNRICTYLSSKQLADDFVTKFPEISIAGTRTKVRKLISSAKRIIISNVCSSIPHHIIEQALKQAGLKLVSQITTLRAGIAGEEYAHIESFRRQVYVAPQPEETENLPTSIVISYEDTTYRIFTTYDEMICFLCKKTGHVAAKCPNPTENAMQQEDLPDTSDTEVIPQEKAQTENLEKDNQGKPPNKRKAKNTESTISKLTDPNSIETNTEEITFKEPNNQPKTYTAQEKTPKSKRVKRSQSAENLHRQPSSTESLTSVPDNTKESAYQQIKRIIMEDPTTLPLTHENFISFIESTYGHSNPEAELQRFTDDTEGVIQMIMTIHAAINNQSMKNRLTRLRKKLENKNKFTAIQWNCSGIYPRLPHLKRIIDKYRPTCVALQETNLNENHAPTLTGYTHYYKNREAENEKRASGGVAIFVNDSYHSEPVPLHTELEAIAVKIWRPSKLTICSIYIPPSRPIDKNKILNIINQLPKPYLLVGDFNAHHPTWGSTQINEKGKIIEDIILHEDIVILNTGDPTHFSTQHGSFSTIDLSFTTPENATTYTWEPLDDLHDSDHYPIKIETHPEQTIIHQTTQQWNFKRANWTEYQNYIDQNCYPILEYTDPETQVQQFTKIMIDAAELNIGYTQQRHRHNPVPWWNDECETTTRASKKALYRYKKHKSQQNLIALKQARAKARITIKKRKQQAWEDYISTLTTNTPTSEIWKTIHKIQGKKRFYKITALNQSNGTLTTDDIQMANILGEQYQKASNSYEQTKGIKRGTR</sequence>
<keyword evidence="5" id="KW-1185">Reference proteome</keyword>
<comment type="caution">
    <text evidence="4">The sequence shown here is derived from an EMBL/GenBank/DDBJ whole genome shotgun (WGS) entry which is preliminary data.</text>
</comment>
<dbReference type="SMART" id="SM00343">
    <property type="entry name" value="ZnF_C2HC"/>
    <property type="match status" value="1"/>
</dbReference>
<dbReference type="InterPro" id="IPR001878">
    <property type="entry name" value="Znf_CCHC"/>
</dbReference>
<reference evidence="4" key="2">
    <citation type="submission" date="2021-08" db="EMBL/GenBank/DDBJ databases">
        <authorList>
            <person name="Eriksson T."/>
        </authorList>
    </citation>
    <scope>NUCLEOTIDE SEQUENCE</scope>
    <source>
        <strain evidence="4">Stoneville</strain>
        <tissue evidence="4">Whole head</tissue>
    </source>
</reference>
<evidence type="ECO:0000256" key="2">
    <source>
        <dbReference type="SAM" id="MobiDB-lite"/>
    </source>
</evidence>
<name>A0A8J6LF69_TENMO</name>
<dbReference type="GO" id="GO:0003676">
    <property type="term" value="F:nucleic acid binding"/>
    <property type="evidence" value="ECO:0007669"/>
    <property type="project" value="InterPro"/>
</dbReference>
<dbReference type="EMBL" id="JABDTM020015323">
    <property type="protein sequence ID" value="KAH0819170.1"/>
    <property type="molecule type" value="Genomic_DNA"/>
</dbReference>
<dbReference type="PANTHER" id="PTHR33273:SF4">
    <property type="entry name" value="ENDONUCLEASE_EXONUCLEASE_PHOSPHATASE DOMAIN-CONTAINING PROTEIN"/>
    <property type="match status" value="1"/>
</dbReference>
<dbReference type="Pfam" id="PF14529">
    <property type="entry name" value="Exo_endo_phos_2"/>
    <property type="match status" value="1"/>
</dbReference>
<gene>
    <name evidence="4" type="ORF">GEV33_003621</name>
</gene>
<dbReference type="PROSITE" id="PS50158">
    <property type="entry name" value="ZF_CCHC"/>
    <property type="match status" value="1"/>
</dbReference>